<dbReference type="InterPro" id="IPR012668">
    <property type="entry name" value="CHP02466"/>
</dbReference>
<evidence type="ECO:0000313" key="2">
    <source>
        <dbReference type="Proteomes" id="UP000650424"/>
    </source>
</evidence>
<sequence length="191" mass="22542">MDIEVLFPTLVGISHADHDTISRINEEVLQHKDAMNRLLNHAWGDNVLSSFDQEKNIFTYAHLHTLRKFIEDSVLQFVHMTRRDKDWKIDHRYTQSWINVTKKFGYQERHNHDRNIEGVPISGAYYFSTNQNDGDLAIFPCDMQYKQFENYVIEPAVGKLVLFRSDVFHRVSANLTDTDRVSFSFNYLLKK</sequence>
<reference evidence="1 2" key="1">
    <citation type="submission" date="2020-08" db="EMBL/GenBank/DDBJ databases">
        <title>Novel species isolated from subtropical streams in China.</title>
        <authorList>
            <person name="Lu H."/>
        </authorList>
    </citation>
    <scope>NUCLEOTIDE SEQUENCE [LARGE SCALE GENOMIC DNA]</scope>
    <source>
        <strain evidence="1 2">CY18W</strain>
    </source>
</reference>
<organism evidence="1 2">
    <name type="scientific">Undibacterium hunanense</name>
    <dbReference type="NCBI Taxonomy" id="2762292"/>
    <lineage>
        <taxon>Bacteria</taxon>
        <taxon>Pseudomonadati</taxon>
        <taxon>Pseudomonadota</taxon>
        <taxon>Betaproteobacteria</taxon>
        <taxon>Burkholderiales</taxon>
        <taxon>Oxalobacteraceae</taxon>
        <taxon>Undibacterium</taxon>
    </lineage>
</organism>
<gene>
    <name evidence="1" type="ORF">H8L32_11100</name>
</gene>
<dbReference type="SUPFAM" id="SSF51197">
    <property type="entry name" value="Clavaminate synthase-like"/>
    <property type="match status" value="1"/>
</dbReference>
<dbReference type="Gene3D" id="2.60.120.620">
    <property type="entry name" value="q2cbj1_9rhob like domain"/>
    <property type="match status" value="1"/>
</dbReference>
<name>A0ABR6ZQD0_9BURK</name>
<comment type="caution">
    <text evidence="1">The sequence shown here is derived from an EMBL/GenBank/DDBJ whole genome shotgun (WGS) entry which is preliminary data.</text>
</comment>
<keyword evidence="2" id="KW-1185">Reference proteome</keyword>
<accession>A0ABR6ZQD0</accession>
<evidence type="ECO:0000313" key="1">
    <source>
        <dbReference type="EMBL" id="MBC3918024.1"/>
    </source>
</evidence>
<dbReference type="EMBL" id="JACOGF010000004">
    <property type="protein sequence ID" value="MBC3918024.1"/>
    <property type="molecule type" value="Genomic_DNA"/>
</dbReference>
<protein>
    <submittedName>
        <fullName evidence="1">Uncharacterized protein</fullName>
    </submittedName>
</protein>
<proteinExistence type="predicted"/>
<dbReference type="Pfam" id="PF13759">
    <property type="entry name" value="2OG-FeII_Oxy_5"/>
    <property type="match status" value="1"/>
</dbReference>
<dbReference type="Proteomes" id="UP000650424">
    <property type="component" value="Unassembled WGS sequence"/>
</dbReference>
<dbReference type="RefSeq" id="WP_186947246.1">
    <property type="nucleotide sequence ID" value="NZ_JACOGF010000004.1"/>
</dbReference>